<dbReference type="Pfam" id="PF09445">
    <property type="entry name" value="Methyltransf_15"/>
    <property type="match status" value="1"/>
</dbReference>
<sequence length="402" mass="42172">MDHDAFRELLTPHGQKALADAVRMVEDGADAVAAAVGLRRTHPADLAGAALTQARLRARGAAKFGADAAVMYFTPDGLEQATRAEVADHRARRFEPGARVADVCCGIGGDLLALARAGCVVDAVDRDPLTVEVARANADALGLSGRVTVTVGDAAGVTPERYDALFADPARRVTGRRVFDPLSYSPPWPDVLALAGRARGACLKVAPGVPYELLPAGAEAEWVSYRGEVKEAAVWTGALGPADGASDGLPADGGVLRRATMLPSGLSMTPDPGLGEPAVGPVARYLYEPDGAAIRAHLVAEVAAAVGGHLLDPRIAYITGDGPEVTPWASRYEVRETMPFSGKRLRAALREREIGAVTLKKRGSALDLERLRRDLRLSGGNSCVVVLTRIGENPYALICEPA</sequence>
<dbReference type="EMBL" id="JBHSRF010000133">
    <property type="protein sequence ID" value="MFC6087347.1"/>
    <property type="molecule type" value="Genomic_DNA"/>
</dbReference>
<feature type="domain" description="THUMP-like" evidence="1">
    <location>
        <begin position="330"/>
        <end position="401"/>
    </location>
</feature>
<reference evidence="3" key="1">
    <citation type="journal article" date="2019" name="Int. J. Syst. Evol. Microbiol.">
        <title>The Global Catalogue of Microorganisms (GCM) 10K type strain sequencing project: providing services to taxonomists for standard genome sequencing and annotation.</title>
        <authorList>
            <consortium name="The Broad Institute Genomics Platform"/>
            <consortium name="The Broad Institute Genome Sequencing Center for Infectious Disease"/>
            <person name="Wu L."/>
            <person name="Ma J."/>
        </authorList>
    </citation>
    <scope>NUCLEOTIDE SEQUENCE [LARGE SCALE GENOMIC DNA]</scope>
    <source>
        <strain evidence="3">JCM 30346</strain>
    </source>
</reference>
<name>A0ABW1NX98_9ACTN</name>
<dbReference type="CDD" id="cd02440">
    <property type="entry name" value="AdoMet_MTases"/>
    <property type="match status" value="1"/>
</dbReference>
<dbReference type="PANTHER" id="PTHR14741">
    <property type="entry name" value="S-ADENOSYLMETHIONINE-DEPENDENT METHYLTRANSFERASE RELATED"/>
    <property type="match status" value="1"/>
</dbReference>
<evidence type="ECO:0000313" key="2">
    <source>
        <dbReference type="EMBL" id="MFC6087347.1"/>
    </source>
</evidence>
<evidence type="ECO:0000313" key="3">
    <source>
        <dbReference type="Proteomes" id="UP001596137"/>
    </source>
</evidence>
<dbReference type="InterPro" id="IPR041497">
    <property type="entry name" value="Thump-like"/>
</dbReference>
<organism evidence="2 3">
    <name type="scientific">Sphaerisporangium aureirubrum</name>
    <dbReference type="NCBI Taxonomy" id="1544736"/>
    <lineage>
        <taxon>Bacteria</taxon>
        <taxon>Bacillati</taxon>
        <taxon>Actinomycetota</taxon>
        <taxon>Actinomycetes</taxon>
        <taxon>Streptosporangiales</taxon>
        <taxon>Streptosporangiaceae</taxon>
        <taxon>Sphaerisporangium</taxon>
    </lineage>
</organism>
<dbReference type="RefSeq" id="WP_380763511.1">
    <property type="nucleotide sequence ID" value="NZ_JBHSRF010000133.1"/>
</dbReference>
<comment type="caution">
    <text evidence="2">The sequence shown here is derived from an EMBL/GenBank/DDBJ whole genome shotgun (WGS) entry which is preliminary data.</text>
</comment>
<accession>A0ABW1NX98</accession>
<evidence type="ECO:0000259" key="1">
    <source>
        <dbReference type="Pfam" id="PF18096"/>
    </source>
</evidence>
<dbReference type="InterPro" id="IPR019012">
    <property type="entry name" value="RNA_cap_Gua-N2-MeTrfase"/>
</dbReference>
<keyword evidence="2" id="KW-0489">Methyltransferase</keyword>
<dbReference type="SUPFAM" id="SSF53335">
    <property type="entry name" value="S-adenosyl-L-methionine-dependent methyltransferases"/>
    <property type="match status" value="1"/>
</dbReference>
<gene>
    <name evidence="2" type="ORF">ACFP1K_39700</name>
</gene>
<proteinExistence type="predicted"/>
<dbReference type="Pfam" id="PF18096">
    <property type="entry name" value="Thump_like"/>
    <property type="match status" value="1"/>
</dbReference>
<dbReference type="PANTHER" id="PTHR14741:SF32">
    <property type="entry name" value="TRIMETHYLGUANOSINE SYNTHASE"/>
    <property type="match status" value="1"/>
</dbReference>
<keyword evidence="2" id="KW-0808">Transferase</keyword>
<dbReference type="Gene3D" id="3.40.50.150">
    <property type="entry name" value="Vaccinia Virus protein VP39"/>
    <property type="match status" value="1"/>
</dbReference>
<dbReference type="GO" id="GO:0032259">
    <property type="term" value="P:methylation"/>
    <property type="evidence" value="ECO:0007669"/>
    <property type="project" value="UniProtKB-KW"/>
</dbReference>
<protein>
    <submittedName>
        <fullName evidence="2">Methyltransferase domain-containing protein</fullName>
    </submittedName>
</protein>
<dbReference type="GO" id="GO:0008168">
    <property type="term" value="F:methyltransferase activity"/>
    <property type="evidence" value="ECO:0007669"/>
    <property type="project" value="UniProtKB-KW"/>
</dbReference>
<keyword evidence="3" id="KW-1185">Reference proteome</keyword>
<dbReference type="Proteomes" id="UP001596137">
    <property type="component" value="Unassembled WGS sequence"/>
</dbReference>
<dbReference type="InterPro" id="IPR029063">
    <property type="entry name" value="SAM-dependent_MTases_sf"/>
</dbReference>